<organism evidence="2 3">
    <name type="scientific">Capsicum baccatum</name>
    <name type="common">Peruvian pepper</name>
    <dbReference type="NCBI Taxonomy" id="33114"/>
    <lineage>
        <taxon>Eukaryota</taxon>
        <taxon>Viridiplantae</taxon>
        <taxon>Streptophyta</taxon>
        <taxon>Embryophyta</taxon>
        <taxon>Tracheophyta</taxon>
        <taxon>Spermatophyta</taxon>
        <taxon>Magnoliopsida</taxon>
        <taxon>eudicotyledons</taxon>
        <taxon>Gunneridae</taxon>
        <taxon>Pentapetalae</taxon>
        <taxon>asterids</taxon>
        <taxon>lamiids</taxon>
        <taxon>Solanales</taxon>
        <taxon>Solanaceae</taxon>
        <taxon>Solanoideae</taxon>
        <taxon>Capsiceae</taxon>
        <taxon>Capsicum</taxon>
    </lineage>
</organism>
<dbReference type="Proteomes" id="UP000224567">
    <property type="component" value="Unassembled WGS sequence"/>
</dbReference>
<evidence type="ECO:0000313" key="3">
    <source>
        <dbReference type="Proteomes" id="UP000224567"/>
    </source>
</evidence>
<keyword evidence="3" id="KW-1185">Reference proteome</keyword>
<feature type="compositionally biased region" description="Basic and acidic residues" evidence="1">
    <location>
        <begin position="76"/>
        <end position="88"/>
    </location>
</feature>
<feature type="compositionally biased region" description="Basic and acidic residues" evidence="1">
    <location>
        <begin position="27"/>
        <end position="43"/>
    </location>
</feature>
<evidence type="ECO:0000256" key="1">
    <source>
        <dbReference type="SAM" id="MobiDB-lite"/>
    </source>
</evidence>
<reference evidence="3" key="2">
    <citation type="journal article" date="2017" name="J. Anim. Genet.">
        <title>Multiple reference genome sequences of hot pepper reveal the massive evolution of plant disease resistance genes by retroduplication.</title>
        <authorList>
            <person name="Kim S."/>
            <person name="Park J."/>
            <person name="Yeom S.-I."/>
            <person name="Kim Y.-M."/>
            <person name="Seo E."/>
            <person name="Kim K.-T."/>
            <person name="Kim M.-S."/>
            <person name="Lee J.M."/>
            <person name="Cheong K."/>
            <person name="Shin H.-S."/>
            <person name="Kim S.-B."/>
            <person name="Han K."/>
            <person name="Lee J."/>
            <person name="Park M."/>
            <person name="Lee H.-A."/>
            <person name="Lee H.-Y."/>
            <person name="Lee Y."/>
            <person name="Oh S."/>
            <person name="Lee J.H."/>
            <person name="Choi E."/>
            <person name="Choi E."/>
            <person name="Lee S.E."/>
            <person name="Jeon J."/>
            <person name="Kim H."/>
            <person name="Choi G."/>
            <person name="Song H."/>
            <person name="Lee J."/>
            <person name="Lee S.-C."/>
            <person name="Kwon J.-K."/>
            <person name="Lee H.-Y."/>
            <person name="Koo N."/>
            <person name="Hong Y."/>
            <person name="Kim R.W."/>
            <person name="Kang W.-H."/>
            <person name="Huh J.H."/>
            <person name="Kang B.-C."/>
            <person name="Yang T.-J."/>
            <person name="Lee Y.-H."/>
            <person name="Bennetzen J.L."/>
            <person name="Choi D."/>
        </authorList>
    </citation>
    <scope>NUCLEOTIDE SEQUENCE [LARGE SCALE GENOMIC DNA]</scope>
    <source>
        <strain evidence="3">cv. PBC81</strain>
    </source>
</reference>
<accession>A0A2G2WJJ4</accession>
<proteinExistence type="predicted"/>
<gene>
    <name evidence="2" type="ORF">CQW23_14559</name>
</gene>
<feature type="region of interest" description="Disordered" evidence="1">
    <location>
        <begin position="1"/>
        <end position="132"/>
    </location>
</feature>
<comment type="caution">
    <text evidence="2">The sequence shown here is derived from an EMBL/GenBank/DDBJ whole genome shotgun (WGS) entry which is preliminary data.</text>
</comment>
<reference evidence="2 3" key="1">
    <citation type="journal article" date="2017" name="Genome Biol.">
        <title>New reference genome sequences of hot pepper reveal the massive evolution of plant disease-resistance genes by retroduplication.</title>
        <authorList>
            <person name="Kim S."/>
            <person name="Park J."/>
            <person name="Yeom S.I."/>
            <person name="Kim Y.M."/>
            <person name="Seo E."/>
            <person name="Kim K.T."/>
            <person name="Kim M.S."/>
            <person name="Lee J.M."/>
            <person name="Cheong K."/>
            <person name="Shin H.S."/>
            <person name="Kim S.B."/>
            <person name="Han K."/>
            <person name="Lee J."/>
            <person name="Park M."/>
            <person name="Lee H.A."/>
            <person name="Lee H.Y."/>
            <person name="Lee Y."/>
            <person name="Oh S."/>
            <person name="Lee J.H."/>
            <person name="Choi E."/>
            <person name="Choi E."/>
            <person name="Lee S.E."/>
            <person name="Jeon J."/>
            <person name="Kim H."/>
            <person name="Choi G."/>
            <person name="Song H."/>
            <person name="Lee J."/>
            <person name="Lee S.C."/>
            <person name="Kwon J.K."/>
            <person name="Lee H.Y."/>
            <person name="Koo N."/>
            <person name="Hong Y."/>
            <person name="Kim R.W."/>
            <person name="Kang W.H."/>
            <person name="Huh J.H."/>
            <person name="Kang B.C."/>
            <person name="Yang T.J."/>
            <person name="Lee Y.H."/>
            <person name="Bennetzen J.L."/>
            <person name="Choi D."/>
        </authorList>
    </citation>
    <scope>NUCLEOTIDE SEQUENCE [LARGE SCALE GENOMIC DNA]</scope>
    <source>
        <strain evidence="3">cv. PBC81</strain>
    </source>
</reference>
<feature type="compositionally biased region" description="Polar residues" evidence="1">
    <location>
        <begin position="1"/>
        <end position="22"/>
    </location>
</feature>
<protein>
    <submittedName>
        <fullName evidence="2">Uncharacterized protein</fullName>
    </submittedName>
</protein>
<feature type="compositionally biased region" description="Basic residues" evidence="1">
    <location>
        <begin position="89"/>
        <end position="98"/>
    </location>
</feature>
<evidence type="ECO:0000313" key="2">
    <source>
        <dbReference type="EMBL" id="PHT45401.1"/>
    </source>
</evidence>
<name>A0A2G2WJJ4_CAPBA</name>
<dbReference type="AlphaFoldDB" id="A0A2G2WJJ4"/>
<dbReference type="EMBL" id="MLFT02000006">
    <property type="protein sequence ID" value="PHT45401.1"/>
    <property type="molecule type" value="Genomic_DNA"/>
</dbReference>
<sequence>MNSQVKESKISPSSASVNSKGSAKSIKHTETVSLKAEKKKNVPESEDEENVHEEASETKNANGVSKISDDDDDEKSDQAEDKREEDKKNHKQSSKKSSTKKEPVVKAKNTKPAVFKVPSPPKNIPSKSPKSS</sequence>